<feature type="domain" description="Fibronectin type-III" evidence="2">
    <location>
        <begin position="340"/>
        <end position="443"/>
    </location>
</feature>
<reference evidence="4" key="1">
    <citation type="submission" date="2017-08" db="EMBL/GenBank/DDBJ databases">
        <authorList>
            <person name="Varghese N."/>
            <person name="Submissions S."/>
        </authorList>
    </citation>
    <scope>NUCLEOTIDE SEQUENCE [LARGE SCALE GENOMIC DNA]</scope>
    <source>
        <strain evidence="4">JC22</strain>
    </source>
</reference>
<accession>A0A285SX18</accession>
<organism evidence="3 4">
    <name type="scientific">Ureibacillus xyleni</name>
    <dbReference type="NCBI Taxonomy" id="614648"/>
    <lineage>
        <taxon>Bacteria</taxon>
        <taxon>Bacillati</taxon>
        <taxon>Bacillota</taxon>
        <taxon>Bacilli</taxon>
        <taxon>Bacillales</taxon>
        <taxon>Caryophanaceae</taxon>
        <taxon>Ureibacillus</taxon>
    </lineage>
</organism>
<evidence type="ECO:0000313" key="3">
    <source>
        <dbReference type="EMBL" id="SOC13164.1"/>
    </source>
</evidence>
<feature type="non-terminal residue" evidence="3">
    <location>
        <position position="630"/>
    </location>
</feature>
<feature type="transmembrane region" description="Helical" evidence="1">
    <location>
        <begin position="12"/>
        <end position="29"/>
    </location>
</feature>
<evidence type="ECO:0000256" key="1">
    <source>
        <dbReference type="SAM" id="Phobius"/>
    </source>
</evidence>
<gene>
    <name evidence="3" type="ORF">SAMN05880501_107115</name>
</gene>
<sequence length="630" mass="67645">MNTKSTANKSFIFILIFCMIFSIISGFPFQKVSASTNNSAFQVYSKTVNMGEEVSLFAEELGYKDYQFIYFDSTPGNGSHLGNGSATNHIQTGFSFPKETVDSGQIKFKSDVAGVYSFKVSWQSGQGLQGTKMAPYTEPITITILVVNGPPTDIKLINSNVPDGYSGVRVGYIESSDYYYDTNSYSIVNNPNDMFEISTIDSSKKLGMLRIKEGKTLAAGKKATVRVRATDSANNIFEKDVTVNGVIPKILKVAPGKSISWTYGGPDISNPKNILMPEKGKGFSIYEGIEYKWDEWGVYKDEILNYTAPNETGIDSFILDNEYYIVEIANQVDNAPSAGNNGNITTSNINTSGLTLSWTKATDDNTAPNDLEYQVYQSTTNNIDTVSNIESSGISPLFVSKGINIFNFTGLSPNTTYFFNILVKDAVGNKSVYQMKQVTTASLTNAAKPSIHTQPTDQTINVGDSATLNVTASGGVSLSYQWYSNTTNSTTGGKAITGATSPTYTAPTDTAGTTYYYVVITNTDNSATGQQTATATSSVAKVQVNTNAAKPSIHTQPTDQTINVGDSATLNVTASGGVSLSYQWYSNTTNSTIGGKAINGATSPTFTAPTGTAGTTYYYVVITNTDNSAN</sequence>
<dbReference type="SMART" id="SM00060">
    <property type="entry name" value="FN3"/>
    <property type="match status" value="1"/>
</dbReference>
<dbReference type="SUPFAM" id="SSF49265">
    <property type="entry name" value="Fibronectin type III"/>
    <property type="match status" value="1"/>
</dbReference>
<name>A0A285SX18_9BACL</name>
<dbReference type="InterPro" id="IPR036179">
    <property type="entry name" value="Ig-like_dom_sf"/>
</dbReference>
<dbReference type="Pfam" id="PF00041">
    <property type="entry name" value="fn3"/>
    <property type="match status" value="1"/>
</dbReference>
<evidence type="ECO:0000259" key="2">
    <source>
        <dbReference type="PROSITE" id="PS50853"/>
    </source>
</evidence>
<dbReference type="CDD" id="cd00063">
    <property type="entry name" value="FN3"/>
    <property type="match status" value="1"/>
</dbReference>
<dbReference type="EMBL" id="OBMQ01000007">
    <property type="protein sequence ID" value="SOC13164.1"/>
    <property type="molecule type" value="Genomic_DNA"/>
</dbReference>
<dbReference type="AlphaFoldDB" id="A0A285SX18"/>
<dbReference type="InterPro" id="IPR036116">
    <property type="entry name" value="FN3_sf"/>
</dbReference>
<dbReference type="SUPFAM" id="SSF48726">
    <property type="entry name" value="Immunoglobulin"/>
    <property type="match status" value="2"/>
</dbReference>
<protein>
    <submittedName>
        <fullName evidence="3">Chitodextrinase</fullName>
    </submittedName>
</protein>
<dbReference type="RefSeq" id="WP_419865881.1">
    <property type="nucleotide sequence ID" value="NZ_OBMQ01000007.1"/>
</dbReference>
<dbReference type="Proteomes" id="UP000219636">
    <property type="component" value="Unassembled WGS sequence"/>
</dbReference>
<evidence type="ECO:0000313" key="4">
    <source>
        <dbReference type="Proteomes" id="UP000219636"/>
    </source>
</evidence>
<dbReference type="PROSITE" id="PS50853">
    <property type="entry name" value="FN3"/>
    <property type="match status" value="1"/>
</dbReference>
<dbReference type="InterPro" id="IPR013783">
    <property type="entry name" value="Ig-like_fold"/>
</dbReference>
<dbReference type="InterPro" id="IPR003961">
    <property type="entry name" value="FN3_dom"/>
</dbReference>
<keyword evidence="1" id="KW-0472">Membrane</keyword>
<proteinExistence type="predicted"/>
<dbReference type="Gene3D" id="2.60.40.10">
    <property type="entry name" value="Immunoglobulins"/>
    <property type="match status" value="3"/>
</dbReference>
<keyword evidence="1" id="KW-1133">Transmembrane helix</keyword>
<keyword evidence="4" id="KW-1185">Reference proteome</keyword>
<keyword evidence="1" id="KW-0812">Transmembrane</keyword>